<gene>
    <name evidence="2" type="ORF">GGQ61_003056</name>
</gene>
<dbReference type="RefSeq" id="WP_183774361.1">
    <property type="nucleotide sequence ID" value="NZ_JACIDK010000004.1"/>
</dbReference>
<evidence type="ECO:0000313" key="2">
    <source>
        <dbReference type="EMBL" id="MBB3892323.1"/>
    </source>
</evidence>
<evidence type="ECO:0000313" key="3">
    <source>
        <dbReference type="Proteomes" id="UP000530564"/>
    </source>
</evidence>
<keyword evidence="3" id="KW-1185">Reference proteome</keyword>
<comment type="caution">
    <text evidence="2">The sequence shown here is derived from an EMBL/GenBank/DDBJ whole genome shotgun (WGS) entry which is preliminary data.</text>
</comment>
<dbReference type="Proteomes" id="UP000530564">
    <property type="component" value="Unassembled WGS sequence"/>
</dbReference>
<feature type="chain" id="PRO_5033048604" evidence="1">
    <location>
        <begin position="23"/>
        <end position="199"/>
    </location>
</feature>
<reference evidence="2 3" key="1">
    <citation type="submission" date="2020-08" db="EMBL/GenBank/DDBJ databases">
        <title>Genomic Encyclopedia of Type Strains, Phase IV (KMG-IV): sequencing the most valuable type-strain genomes for metagenomic binning, comparative biology and taxonomic classification.</title>
        <authorList>
            <person name="Goeker M."/>
        </authorList>
    </citation>
    <scope>NUCLEOTIDE SEQUENCE [LARGE SCALE GENOMIC DNA]</scope>
    <source>
        <strain evidence="2 3">DSM 21793</strain>
    </source>
</reference>
<protein>
    <submittedName>
        <fullName evidence="2">Uncharacterized protein</fullName>
    </submittedName>
</protein>
<sequence length="199" mass="20952">MPALLIALALLAVDQAAEPAAAAAPATPDGVADLPWPVGAPRDDYGLVSWCHGALSGYLDLHDQVMPEVTRIESTYRPPGRSLAEDLKVYADMQKQSRKDLKTFERAIETAEKASIRPLGPIGAAAIKKGQAVWAGAPNLTKARLAQEWMSWSLPVRCGPTAERLEKNAKLLGAAFDPTAGLEAAAAPEAPPPAEAPTS</sequence>
<dbReference type="AlphaFoldDB" id="A0A840A3S9"/>
<accession>A0A840A3S9</accession>
<dbReference type="EMBL" id="JACIDK010000004">
    <property type="protein sequence ID" value="MBB3892323.1"/>
    <property type="molecule type" value="Genomic_DNA"/>
</dbReference>
<feature type="signal peptide" evidence="1">
    <location>
        <begin position="1"/>
        <end position="22"/>
    </location>
</feature>
<organism evidence="2 3">
    <name type="scientific">Phenylobacterium haematophilum</name>
    <dbReference type="NCBI Taxonomy" id="98513"/>
    <lineage>
        <taxon>Bacteria</taxon>
        <taxon>Pseudomonadati</taxon>
        <taxon>Pseudomonadota</taxon>
        <taxon>Alphaproteobacteria</taxon>
        <taxon>Caulobacterales</taxon>
        <taxon>Caulobacteraceae</taxon>
        <taxon>Phenylobacterium</taxon>
    </lineage>
</organism>
<name>A0A840A3S9_9CAUL</name>
<keyword evidence="1" id="KW-0732">Signal</keyword>
<evidence type="ECO:0000256" key="1">
    <source>
        <dbReference type="SAM" id="SignalP"/>
    </source>
</evidence>
<proteinExistence type="predicted"/>